<protein>
    <submittedName>
        <fullName evidence="1">Uncharacterized protein</fullName>
    </submittedName>
</protein>
<organism evidence="1 2">
    <name type="scientific">Paenibacillus roseopurpureus</name>
    <dbReference type="NCBI Taxonomy" id="2918901"/>
    <lineage>
        <taxon>Bacteria</taxon>
        <taxon>Bacillati</taxon>
        <taxon>Bacillota</taxon>
        <taxon>Bacilli</taxon>
        <taxon>Bacillales</taxon>
        <taxon>Paenibacillaceae</taxon>
        <taxon>Paenibacillus</taxon>
    </lineage>
</organism>
<evidence type="ECO:0000313" key="1">
    <source>
        <dbReference type="EMBL" id="WNR43911.1"/>
    </source>
</evidence>
<reference evidence="1" key="1">
    <citation type="submission" date="2022-02" db="EMBL/GenBank/DDBJ databases">
        <title>Paenibacillus sp. MBLB1832 Whole Genome Shotgun Sequencing.</title>
        <authorList>
            <person name="Hwang C.Y."/>
            <person name="Cho E.-S."/>
            <person name="Seo M.-J."/>
        </authorList>
    </citation>
    <scope>NUCLEOTIDE SEQUENCE</scope>
    <source>
        <strain evidence="1">MBLB1832</strain>
    </source>
</reference>
<sequence length="149" mass="16943">MPFSKRFQPKRVTFRQFLISSIGDQLFLNERNKKAFFSVITKVGLTTVVAESADGGEFPTRRIKISNIVAISKEIQPFKSNCRVAIRTKTLGVIKGFNLRIFADFVQLSTISPPQEQGQSEIFFRTSIPLREIIRIKKCGCARKKKTSK</sequence>
<proteinExistence type="predicted"/>
<evidence type="ECO:0000313" key="2">
    <source>
        <dbReference type="Proteomes" id="UP001304650"/>
    </source>
</evidence>
<dbReference type="EMBL" id="CP130319">
    <property type="protein sequence ID" value="WNR43911.1"/>
    <property type="molecule type" value="Genomic_DNA"/>
</dbReference>
<keyword evidence="2" id="KW-1185">Reference proteome</keyword>
<dbReference type="KEGG" id="proo:MJB10_22890"/>
<dbReference type="Proteomes" id="UP001304650">
    <property type="component" value="Chromosome"/>
</dbReference>
<gene>
    <name evidence="1" type="ORF">MJB10_22890</name>
</gene>
<dbReference type="RefSeq" id="WP_314798906.1">
    <property type="nucleotide sequence ID" value="NZ_CP130319.1"/>
</dbReference>
<dbReference type="AlphaFoldDB" id="A0AA96RK54"/>
<name>A0AA96RK54_9BACL</name>
<accession>A0AA96RK54</accession>